<keyword evidence="1" id="KW-0689">Ribosomal protein</keyword>
<dbReference type="GO" id="GO:0005840">
    <property type="term" value="C:ribosome"/>
    <property type="evidence" value="ECO:0007669"/>
    <property type="project" value="UniProtKB-KW"/>
</dbReference>
<dbReference type="Proteomes" id="UP001383192">
    <property type="component" value="Unassembled WGS sequence"/>
</dbReference>
<evidence type="ECO:0000313" key="1">
    <source>
        <dbReference type="EMBL" id="KAK7062886.1"/>
    </source>
</evidence>
<keyword evidence="1" id="KW-0687">Ribonucleoprotein</keyword>
<name>A0AAW0EGD7_9AGAR</name>
<gene>
    <name evidence="1" type="primary">RPS6_7</name>
    <name evidence="1" type="ORF">VNI00_000383</name>
</gene>
<accession>A0AAW0EGD7</accession>
<sequence length="183" mass="20886">MLRFSKDDAADLGMSALLSKAPDQAQTTAIATVITTGFLLYHYLRRLYYPCLTISDLVRVEKLLKDTFNNANSTSSLCGYELEEVTQAKLRLEERASEIRYKSLQGPPSFWKTRLGIEVELIPTIVEWYTDLVGLERKILIIVERVTRTRINNELRMREATYTPADDQVVAITGREVVDPQVK</sequence>
<comment type="caution">
    <text evidence="1">The sequence shown here is derived from an EMBL/GenBank/DDBJ whole genome shotgun (WGS) entry which is preliminary data.</text>
</comment>
<dbReference type="AlphaFoldDB" id="A0AAW0EGD7"/>
<protein>
    <submittedName>
        <fullName evidence="1">40S ribosomal protein S6</fullName>
    </submittedName>
</protein>
<dbReference type="EMBL" id="JAYKXP010000001">
    <property type="protein sequence ID" value="KAK7062886.1"/>
    <property type="molecule type" value="Genomic_DNA"/>
</dbReference>
<proteinExistence type="predicted"/>
<keyword evidence="2" id="KW-1185">Reference proteome</keyword>
<reference evidence="1 2" key="1">
    <citation type="submission" date="2024-01" db="EMBL/GenBank/DDBJ databases">
        <title>A draft genome for a cacao thread blight-causing isolate of Paramarasmius palmivorus.</title>
        <authorList>
            <person name="Baruah I.K."/>
            <person name="Bukari Y."/>
            <person name="Amoako-Attah I."/>
            <person name="Meinhardt L.W."/>
            <person name="Bailey B.A."/>
            <person name="Cohen S.P."/>
        </authorList>
    </citation>
    <scope>NUCLEOTIDE SEQUENCE [LARGE SCALE GENOMIC DNA]</scope>
    <source>
        <strain evidence="1 2">GH-12</strain>
    </source>
</reference>
<organism evidence="1 2">
    <name type="scientific">Paramarasmius palmivorus</name>
    <dbReference type="NCBI Taxonomy" id="297713"/>
    <lineage>
        <taxon>Eukaryota</taxon>
        <taxon>Fungi</taxon>
        <taxon>Dikarya</taxon>
        <taxon>Basidiomycota</taxon>
        <taxon>Agaricomycotina</taxon>
        <taxon>Agaricomycetes</taxon>
        <taxon>Agaricomycetidae</taxon>
        <taxon>Agaricales</taxon>
        <taxon>Marasmiineae</taxon>
        <taxon>Marasmiaceae</taxon>
        <taxon>Paramarasmius</taxon>
    </lineage>
</organism>
<evidence type="ECO:0000313" key="2">
    <source>
        <dbReference type="Proteomes" id="UP001383192"/>
    </source>
</evidence>